<evidence type="ECO:0008006" key="4">
    <source>
        <dbReference type="Google" id="ProtNLM"/>
    </source>
</evidence>
<organism evidence="2 3">
    <name type="scientific">Holothuria leucospilota</name>
    <name type="common">Black long sea cucumber</name>
    <name type="synonym">Mertensiothuria leucospilota</name>
    <dbReference type="NCBI Taxonomy" id="206669"/>
    <lineage>
        <taxon>Eukaryota</taxon>
        <taxon>Metazoa</taxon>
        <taxon>Echinodermata</taxon>
        <taxon>Eleutherozoa</taxon>
        <taxon>Echinozoa</taxon>
        <taxon>Holothuroidea</taxon>
        <taxon>Aspidochirotacea</taxon>
        <taxon>Aspidochirotida</taxon>
        <taxon>Holothuriidae</taxon>
        <taxon>Holothuria</taxon>
    </lineage>
</organism>
<dbReference type="Proteomes" id="UP001152320">
    <property type="component" value="Chromosome 14"/>
</dbReference>
<evidence type="ECO:0000256" key="1">
    <source>
        <dbReference type="SAM" id="SignalP"/>
    </source>
</evidence>
<evidence type="ECO:0000313" key="2">
    <source>
        <dbReference type="EMBL" id="KAJ8029916.1"/>
    </source>
</evidence>
<protein>
    <recommendedName>
        <fullName evidence="4">Protein quiver</fullName>
    </recommendedName>
</protein>
<evidence type="ECO:0000313" key="3">
    <source>
        <dbReference type="Proteomes" id="UP001152320"/>
    </source>
</evidence>
<dbReference type="EMBL" id="JAIZAY010000014">
    <property type="protein sequence ID" value="KAJ8029916.1"/>
    <property type="molecule type" value="Genomic_DNA"/>
</dbReference>
<feature type="chain" id="PRO_5040320145" description="Protein quiver" evidence="1">
    <location>
        <begin position="25"/>
        <end position="170"/>
    </location>
</feature>
<dbReference type="AlphaFoldDB" id="A0A9Q1BNT6"/>
<proteinExistence type="predicted"/>
<feature type="signal peptide" evidence="1">
    <location>
        <begin position="1"/>
        <end position="24"/>
    </location>
</feature>
<gene>
    <name evidence="2" type="ORF">HOLleu_29444</name>
</gene>
<keyword evidence="3" id="KW-1185">Reference proteome</keyword>
<keyword evidence="1" id="KW-0732">Signal</keyword>
<sequence length="170" mass="19006">MAMVQKMPYVLFFCLIFFLHTVTGLQCYRYETLECQWNNNLYQAACDDLENINKPPSAATVQQCTETEDRCFMVISTGENNNVGVSSISGECTSAADLGWGTTDCRNAINYQEHDVLGWHVKRGQSFGTDLTSAKVCVCDTELCNGQTSQMTLPKLGLYLTLMISVWLII</sequence>
<reference evidence="2" key="1">
    <citation type="submission" date="2021-10" db="EMBL/GenBank/DDBJ databases">
        <title>Tropical sea cucumber genome reveals ecological adaptation and Cuvierian tubules defense mechanism.</title>
        <authorList>
            <person name="Chen T."/>
        </authorList>
    </citation>
    <scope>NUCLEOTIDE SEQUENCE</scope>
    <source>
        <strain evidence="2">Nanhai2018</strain>
        <tissue evidence="2">Muscle</tissue>
    </source>
</reference>
<name>A0A9Q1BNT6_HOLLE</name>
<accession>A0A9Q1BNT6</accession>
<comment type="caution">
    <text evidence="2">The sequence shown here is derived from an EMBL/GenBank/DDBJ whole genome shotgun (WGS) entry which is preliminary data.</text>
</comment>